<dbReference type="SUPFAM" id="SSF51126">
    <property type="entry name" value="Pectin lyase-like"/>
    <property type="match status" value="1"/>
</dbReference>
<evidence type="ECO:0000259" key="1">
    <source>
        <dbReference type="Pfam" id="PF13229"/>
    </source>
</evidence>
<reference evidence="2 3" key="1">
    <citation type="submission" date="2018-11" db="EMBL/GenBank/DDBJ databases">
        <title>Genomic Encyclopedia of Type Strains, Phase IV (KMG-IV): sequencing the most valuable type-strain genomes for metagenomic binning, comparative biology and taxonomic classification.</title>
        <authorList>
            <person name="Goeker M."/>
        </authorList>
    </citation>
    <scope>NUCLEOTIDE SEQUENCE [LARGE SCALE GENOMIC DNA]</scope>
    <source>
        <strain evidence="2 3">DSM 16974</strain>
    </source>
</reference>
<organism evidence="2 3">
    <name type="scientific">Marinimicrobium koreense</name>
    <dbReference type="NCBI Taxonomy" id="306545"/>
    <lineage>
        <taxon>Bacteria</taxon>
        <taxon>Pseudomonadati</taxon>
        <taxon>Pseudomonadota</taxon>
        <taxon>Gammaproteobacteria</taxon>
        <taxon>Cellvibrionales</taxon>
        <taxon>Cellvibrionaceae</taxon>
        <taxon>Marinimicrobium</taxon>
    </lineage>
</organism>
<evidence type="ECO:0000313" key="2">
    <source>
        <dbReference type="EMBL" id="ROQ20166.1"/>
    </source>
</evidence>
<dbReference type="SUPFAM" id="SSF50370">
    <property type="entry name" value="Ricin B-like lectins"/>
    <property type="match status" value="1"/>
</dbReference>
<proteinExistence type="predicted"/>
<dbReference type="Proteomes" id="UP000273643">
    <property type="component" value="Unassembled WGS sequence"/>
</dbReference>
<dbReference type="InterPro" id="IPR012334">
    <property type="entry name" value="Pectin_lyas_fold"/>
</dbReference>
<dbReference type="GO" id="GO:0016829">
    <property type="term" value="F:lyase activity"/>
    <property type="evidence" value="ECO:0007669"/>
    <property type="project" value="UniProtKB-KW"/>
</dbReference>
<dbReference type="InterPro" id="IPR006626">
    <property type="entry name" value="PbH1"/>
</dbReference>
<dbReference type="InterPro" id="IPR035992">
    <property type="entry name" value="Ricin_B-like_lectins"/>
</dbReference>
<dbReference type="CDD" id="cd00161">
    <property type="entry name" value="beta-trefoil_Ricin-like"/>
    <property type="match status" value="1"/>
</dbReference>
<dbReference type="EMBL" id="RJUK01000001">
    <property type="protein sequence ID" value="ROQ20166.1"/>
    <property type="molecule type" value="Genomic_DNA"/>
</dbReference>
<dbReference type="InterPro" id="IPR011050">
    <property type="entry name" value="Pectin_lyase_fold/virulence"/>
</dbReference>
<sequence length="485" mass="53791">MSDIQSQLHSKNRFFHPVFVIAWLCLAPTAWSSTLLVDSASEIQNALQNASPGDEIVIAPGTYEGNTSTSGYSGAHFFADASGTASSRIVVRSEDPDNPAVLEGSSLSSKIVLHIKGDYWDFKNLAVTHAQKGIILDGANYNLLESVEVFDTRDEGVHFRDASSNNVIQNSYIHDTGAPGREGYGEGIYVGTASSQWDKYDENCHDNVIRSNRIGPGVGGEHIDIKEGTLRTIVEYNTFNGTGISGEHYADSFIDVKGNDAIIRYNTGYRNGNSEINDAFDVFSIVSGWGINNQFSQNIVDLDGTSGYVVNVNSGSAQVAENYRDDAGTNLYSGNYSSYTIPDLYLKPKSAQSYCVTPQNGDFSQNNTMVIYQCGASDDFKWHLVNAKDGHVKITNAGNPTKNIKVYQGILQNNEDAVIYEDQDYHSQIWEPVYVDAWQEHVAFRNRSDSSFYLKVYNGVFSNDQKLVIYEWNDWGSQKFIMDEY</sequence>
<dbReference type="InterPro" id="IPR039448">
    <property type="entry name" value="Beta_helix"/>
</dbReference>
<dbReference type="SMART" id="SM00710">
    <property type="entry name" value="PbH1"/>
    <property type="match status" value="3"/>
</dbReference>
<protein>
    <submittedName>
        <fullName evidence="2">Parallel beta helix pectate lyase-like protein</fullName>
    </submittedName>
</protein>
<comment type="caution">
    <text evidence="2">The sequence shown here is derived from an EMBL/GenBank/DDBJ whole genome shotgun (WGS) entry which is preliminary data.</text>
</comment>
<name>A0A3N1P5R8_9GAMM</name>
<keyword evidence="2" id="KW-0456">Lyase</keyword>
<evidence type="ECO:0000313" key="3">
    <source>
        <dbReference type="Proteomes" id="UP000273643"/>
    </source>
</evidence>
<dbReference type="AlphaFoldDB" id="A0A3N1P5R8"/>
<dbReference type="Gene3D" id="2.160.20.10">
    <property type="entry name" value="Single-stranded right-handed beta-helix, Pectin lyase-like"/>
    <property type="match status" value="1"/>
</dbReference>
<dbReference type="OrthoDB" id="338827at2"/>
<feature type="domain" description="Right handed beta helix" evidence="1">
    <location>
        <begin position="114"/>
        <end position="253"/>
    </location>
</feature>
<keyword evidence="3" id="KW-1185">Reference proteome</keyword>
<dbReference type="Pfam" id="PF13229">
    <property type="entry name" value="Beta_helix"/>
    <property type="match status" value="1"/>
</dbReference>
<accession>A0A3N1P5R8</accession>
<dbReference type="RefSeq" id="WP_123637382.1">
    <property type="nucleotide sequence ID" value="NZ_RJUK01000001.1"/>
</dbReference>
<gene>
    <name evidence="2" type="ORF">EDC38_0765</name>
</gene>